<comment type="caution">
    <text evidence="9">The sequence shown here is derived from an EMBL/GenBank/DDBJ whole genome shotgun (WGS) entry which is preliminary data.</text>
</comment>
<evidence type="ECO:0000256" key="2">
    <source>
        <dbReference type="ARBA" id="ARBA00009009"/>
    </source>
</evidence>
<organism evidence="9 10">
    <name type="scientific">Azospirillum rugosum</name>
    <dbReference type="NCBI Taxonomy" id="416170"/>
    <lineage>
        <taxon>Bacteria</taxon>
        <taxon>Pseudomonadati</taxon>
        <taxon>Pseudomonadota</taxon>
        <taxon>Alphaproteobacteria</taxon>
        <taxon>Rhodospirillales</taxon>
        <taxon>Azospirillaceae</taxon>
        <taxon>Azospirillum</taxon>
    </lineage>
</organism>
<dbReference type="PANTHER" id="PTHR35333:SF3">
    <property type="entry name" value="BETA-LACTAMASE-TYPE TRANSPEPTIDASE FOLD CONTAINING PROTEIN"/>
    <property type="match status" value="1"/>
</dbReference>
<name>A0ABS4STP4_9PROT</name>
<evidence type="ECO:0000256" key="3">
    <source>
        <dbReference type="ARBA" id="ARBA00012865"/>
    </source>
</evidence>
<keyword evidence="4 6" id="KW-0378">Hydrolase</keyword>
<evidence type="ECO:0000256" key="6">
    <source>
        <dbReference type="RuleBase" id="RU361140"/>
    </source>
</evidence>
<dbReference type="NCBIfam" id="NF033103">
    <property type="entry name" value="bla_class_A"/>
    <property type="match status" value="1"/>
</dbReference>
<evidence type="ECO:0000256" key="7">
    <source>
        <dbReference type="SAM" id="SignalP"/>
    </source>
</evidence>
<feature type="chain" id="PRO_5046621690" description="Beta-lactamase" evidence="7">
    <location>
        <begin position="24"/>
        <end position="305"/>
    </location>
</feature>
<dbReference type="SUPFAM" id="SSF56601">
    <property type="entry name" value="beta-lactamase/transpeptidase-like"/>
    <property type="match status" value="1"/>
</dbReference>
<dbReference type="InterPro" id="IPR006311">
    <property type="entry name" value="TAT_signal"/>
</dbReference>
<evidence type="ECO:0000256" key="4">
    <source>
        <dbReference type="ARBA" id="ARBA00022801"/>
    </source>
</evidence>
<dbReference type="InterPro" id="IPR012338">
    <property type="entry name" value="Beta-lactam/transpept-like"/>
</dbReference>
<dbReference type="InterPro" id="IPR000871">
    <property type="entry name" value="Beta-lactam_class-A"/>
</dbReference>
<evidence type="ECO:0000256" key="1">
    <source>
        <dbReference type="ARBA" id="ARBA00001526"/>
    </source>
</evidence>
<dbReference type="PANTHER" id="PTHR35333">
    <property type="entry name" value="BETA-LACTAMASE"/>
    <property type="match status" value="1"/>
</dbReference>
<dbReference type="RefSeq" id="WP_209770599.1">
    <property type="nucleotide sequence ID" value="NZ_JAGINP010000025.1"/>
</dbReference>
<dbReference type="PROSITE" id="PS51318">
    <property type="entry name" value="TAT"/>
    <property type="match status" value="1"/>
</dbReference>
<dbReference type="InterPro" id="IPR045155">
    <property type="entry name" value="Beta-lactam_cat"/>
</dbReference>
<feature type="domain" description="Beta-lactamase class A catalytic" evidence="8">
    <location>
        <begin position="58"/>
        <end position="266"/>
    </location>
</feature>
<evidence type="ECO:0000256" key="5">
    <source>
        <dbReference type="ARBA" id="ARBA00023251"/>
    </source>
</evidence>
<dbReference type="PRINTS" id="PR00118">
    <property type="entry name" value="BLACTAMASEA"/>
</dbReference>
<dbReference type="InterPro" id="IPR023650">
    <property type="entry name" value="Beta-lactam_class-A_AS"/>
</dbReference>
<dbReference type="GO" id="GO:0008800">
    <property type="term" value="F:beta-lactamase activity"/>
    <property type="evidence" value="ECO:0007669"/>
    <property type="project" value="UniProtKB-EC"/>
</dbReference>
<dbReference type="Gene3D" id="3.40.710.10">
    <property type="entry name" value="DD-peptidase/beta-lactamase superfamily"/>
    <property type="match status" value="1"/>
</dbReference>
<proteinExistence type="inferred from homology"/>
<protein>
    <recommendedName>
        <fullName evidence="3 6">Beta-lactamase</fullName>
        <ecNumber evidence="3 6">3.5.2.6</ecNumber>
    </recommendedName>
</protein>
<keyword evidence="7" id="KW-0732">Signal</keyword>
<accession>A0ABS4STP4</accession>
<gene>
    <name evidence="9" type="ORF">J2851_005749</name>
</gene>
<sequence length="305" mass="32212">MPASISRRAALSSALMAATVTLATPLGRGALAQTPAQTFQDAAARLADLERKNGGLLGVAALNLATGARIGHRNAERFPMCSTFKFLAGAFVLSRVDRGQERLDRRIVYGKDKLVPYAPVAEKHADGSGLTVAELCHAAITLSDNAAANILMESFGGPAALTAWLRSIGDGVTRLDRWEPELNEGAPGDPRDTTTPDAMLDTMRRTLFGDALSEASRKQLADWAVATSTGGKRLRAGFPADWRAGDKTGTGQRGMTNDIAVAWPTKEGPTKGGPLLVTAYYRDSTIPADRRDAVIAEVGRIAAGV</sequence>
<feature type="signal peptide" evidence="7">
    <location>
        <begin position="1"/>
        <end position="23"/>
    </location>
</feature>
<keyword evidence="5 6" id="KW-0046">Antibiotic resistance</keyword>
<comment type="catalytic activity">
    <reaction evidence="1 6">
        <text>a beta-lactam + H2O = a substituted beta-amino acid</text>
        <dbReference type="Rhea" id="RHEA:20401"/>
        <dbReference type="ChEBI" id="CHEBI:15377"/>
        <dbReference type="ChEBI" id="CHEBI:35627"/>
        <dbReference type="ChEBI" id="CHEBI:140347"/>
        <dbReference type="EC" id="3.5.2.6"/>
    </reaction>
</comment>
<dbReference type="EC" id="3.5.2.6" evidence="3 6"/>
<dbReference type="PROSITE" id="PS00146">
    <property type="entry name" value="BETA_LACTAMASE_A"/>
    <property type="match status" value="1"/>
</dbReference>
<evidence type="ECO:0000313" key="9">
    <source>
        <dbReference type="EMBL" id="MBP2295935.1"/>
    </source>
</evidence>
<keyword evidence="10" id="KW-1185">Reference proteome</keyword>
<evidence type="ECO:0000259" key="8">
    <source>
        <dbReference type="Pfam" id="PF13354"/>
    </source>
</evidence>
<comment type="similarity">
    <text evidence="2 6">Belongs to the class-A beta-lactamase family.</text>
</comment>
<evidence type="ECO:0000313" key="10">
    <source>
        <dbReference type="Proteomes" id="UP000781958"/>
    </source>
</evidence>
<reference evidence="9 10" key="1">
    <citation type="submission" date="2021-03" db="EMBL/GenBank/DDBJ databases">
        <title>Genomic Encyclopedia of Type Strains, Phase III (KMG-III): the genomes of soil and plant-associated and newly described type strains.</title>
        <authorList>
            <person name="Whitman W."/>
        </authorList>
    </citation>
    <scope>NUCLEOTIDE SEQUENCE [LARGE SCALE GENOMIC DNA]</scope>
    <source>
        <strain evidence="9 10">IMMIB AFH-6</strain>
    </source>
</reference>
<dbReference type="EMBL" id="JAGINP010000025">
    <property type="protein sequence ID" value="MBP2295935.1"/>
    <property type="molecule type" value="Genomic_DNA"/>
</dbReference>
<dbReference type="Proteomes" id="UP000781958">
    <property type="component" value="Unassembled WGS sequence"/>
</dbReference>
<dbReference type="Pfam" id="PF13354">
    <property type="entry name" value="Beta-lactamase2"/>
    <property type="match status" value="1"/>
</dbReference>